<comment type="caution">
    <text evidence="9">The sequence shown here is derived from an EMBL/GenBank/DDBJ whole genome shotgun (WGS) entry which is preliminary data.</text>
</comment>
<protein>
    <submittedName>
        <fullName evidence="9">MFS transporter</fullName>
    </submittedName>
</protein>
<evidence type="ECO:0000256" key="5">
    <source>
        <dbReference type="ARBA" id="ARBA00023136"/>
    </source>
</evidence>
<feature type="transmembrane region" description="Helical" evidence="7">
    <location>
        <begin position="248"/>
        <end position="269"/>
    </location>
</feature>
<feature type="transmembrane region" description="Helical" evidence="7">
    <location>
        <begin position="162"/>
        <end position="182"/>
    </location>
</feature>
<evidence type="ECO:0000256" key="2">
    <source>
        <dbReference type="ARBA" id="ARBA00022475"/>
    </source>
</evidence>
<evidence type="ECO:0000313" key="10">
    <source>
        <dbReference type="Proteomes" id="UP001595937"/>
    </source>
</evidence>
<dbReference type="PANTHER" id="PTHR43124">
    <property type="entry name" value="PURINE EFFLUX PUMP PBUE"/>
    <property type="match status" value="1"/>
</dbReference>
<dbReference type="InterPro" id="IPR020846">
    <property type="entry name" value="MFS_dom"/>
</dbReference>
<feature type="transmembrane region" description="Helical" evidence="7">
    <location>
        <begin position="40"/>
        <end position="63"/>
    </location>
</feature>
<feature type="transmembrane region" description="Helical" evidence="7">
    <location>
        <begin position="404"/>
        <end position="423"/>
    </location>
</feature>
<feature type="transmembrane region" description="Helical" evidence="7">
    <location>
        <begin position="339"/>
        <end position="357"/>
    </location>
</feature>
<keyword evidence="4 7" id="KW-1133">Transmembrane helix</keyword>
<keyword evidence="2" id="KW-1003">Cell membrane</keyword>
<feature type="transmembrane region" description="Helical" evidence="7">
    <location>
        <begin position="103"/>
        <end position="121"/>
    </location>
</feature>
<feature type="transmembrane region" description="Helical" evidence="7">
    <location>
        <begin position="378"/>
        <end position="398"/>
    </location>
</feature>
<dbReference type="InterPro" id="IPR036259">
    <property type="entry name" value="MFS_trans_sf"/>
</dbReference>
<feature type="compositionally biased region" description="Low complexity" evidence="6">
    <location>
        <begin position="16"/>
        <end position="25"/>
    </location>
</feature>
<keyword evidence="3 7" id="KW-0812">Transmembrane</keyword>
<dbReference type="PROSITE" id="PS50850">
    <property type="entry name" value="MFS"/>
    <property type="match status" value="1"/>
</dbReference>
<feature type="transmembrane region" description="Helical" evidence="7">
    <location>
        <begin position="281"/>
        <end position="303"/>
    </location>
</feature>
<dbReference type="InterPro" id="IPR050189">
    <property type="entry name" value="MFS_Efflux_Transporters"/>
</dbReference>
<proteinExistence type="predicted"/>
<evidence type="ECO:0000256" key="1">
    <source>
        <dbReference type="ARBA" id="ARBA00004651"/>
    </source>
</evidence>
<evidence type="ECO:0000259" key="8">
    <source>
        <dbReference type="PROSITE" id="PS50850"/>
    </source>
</evidence>
<evidence type="ECO:0000256" key="3">
    <source>
        <dbReference type="ARBA" id="ARBA00022692"/>
    </source>
</evidence>
<dbReference type="Gene3D" id="1.20.1250.20">
    <property type="entry name" value="MFS general substrate transporter like domains"/>
    <property type="match status" value="1"/>
</dbReference>
<dbReference type="InterPro" id="IPR011701">
    <property type="entry name" value="MFS"/>
</dbReference>
<dbReference type="Pfam" id="PF07690">
    <property type="entry name" value="MFS_1"/>
    <property type="match status" value="1"/>
</dbReference>
<evidence type="ECO:0000256" key="6">
    <source>
        <dbReference type="SAM" id="MobiDB-lite"/>
    </source>
</evidence>
<dbReference type="GeneID" id="303297866"/>
<organism evidence="9 10">
    <name type="scientific">Brachybacterium tyrofermentans</name>
    <dbReference type="NCBI Taxonomy" id="47848"/>
    <lineage>
        <taxon>Bacteria</taxon>
        <taxon>Bacillati</taxon>
        <taxon>Actinomycetota</taxon>
        <taxon>Actinomycetes</taxon>
        <taxon>Micrococcales</taxon>
        <taxon>Dermabacteraceae</taxon>
        <taxon>Brachybacterium</taxon>
    </lineage>
</organism>
<dbReference type="PANTHER" id="PTHR43124:SF3">
    <property type="entry name" value="CHLORAMPHENICOL EFFLUX PUMP RV0191"/>
    <property type="match status" value="1"/>
</dbReference>
<keyword evidence="10" id="KW-1185">Reference proteome</keyword>
<feature type="region of interest" description="Disordered" evidence="6">
    <location>
        <begin position="1"/>
        <end position="25"/>
    </location>
</feature>
<dbReference type="Proteomes" id="UP001595937">
    <property type="component" value="Unassembled WGS sequence"/>
</dbReference>
<name>A0ABW0FIP4_9MICO</name>
<feature type="transmembrane region" description="Helical" evidence="7">
    <location>
        <begin position="133"/>
        <end position="155"/>
    </location>
</feature>
<evidence type="ECO:0000256" key="7">
    <source>
        <dbReference type="SAM" id="Phobius"/>
    </source>
</evidence>
<feature type="domain" description="Major facilitator superfamily (MFS) profile" evidence="8">
    <location>
        <begin position="38"/>
        <end position="426"/>
    </location>
</feature>
<dbReference type="CDD" id="cd17324">
    <property type="entry name" value="MFS_NepI_like"/>
    <property type="match status" value="1"/>
</dbReference>
<gene>
    <name evidence="9" type="ORF">ACFPK8_16330</name>
</gene>
<sequence>MTATIPPAAPSPAPSPDAASSTASPHALAPAPAKLPAVTYVLTAGTFLMGTTEFVVAGLLPAVAADFSVSIAAAGLAITVFAIGMIVGAPTMALATLRVPHRVTLTAALLVFAVGHAIGALTPDYAVLLGTRVLTAIATGAFWAVASVAAVNAAGPRASSRALGIVLGGGMLANVLGVPLGAFAGQVIGWRGTFWALALLAAVLSVVIARSVPGTSPADEPAPAPSADGPAPAPSIRAELAALRSGRLWLVLATCAMVTGGVLSIYSFISPILTDAAGLPQAWVPAALMGFGIAALIGSVLGGRMGDTHPLATPLVTSIATLVVALALLQFAAVPAAALVLFVLLGLVGLSANPVLVGLANRYGGESSTLATAMPTSIFNLGTAIGTGIAGAGLASGLGTRGPLLVGAVGAALVLIPLGLLILRERGAHPVR</sequence>
<dbReference type="RefSeq" id="WP_343924679.1">
    <property type="nucleotide sequence ID" value="NZ_BAAAIR010000042.1"/>
</dbReference>
<comment type="subcellular location">
    <subcellularLocation>
        <location evidence="1">Cell membrane</location>
        <topology evidence="1">Multi-pass membrane protein</topology>
    </subcellularLocation>
</comment>
<dbReference type="EMBL" id="JBHSLN010000086">
    <property type="protein sequence ID" value="MFC5299082.1"/>
    <property type="molecule type" value="Genomic_DNA"/>
</dbReference>
<evidence type="ECO:0000256" key="4">
    <source>
        <dbReference type="ARBA" id="ARBA00022989"/>
    </source>
</evidence>
<feature type="transmembrane region" description="Helical" evidence="7">
    <location>
        <begin position="188"/>
        <end position="209"/>
    </location>
</feature>
<evidence type="ECO:0000313" key="9">
    <source>
        <dbReference type="EMBL" id="MFC5299082.1"/>
    </source>
</evidence>
<accession>A0ABW0FIP4</accession>
<dbReference type="SUPFAM" id="SSF103473">
    <property type="entry name" value="MFS general substrate transporter"/>
    <property type="match status" value="1"/>
</dbReference>
<feature type="transmembrane region" description="Helical" evidence="7">
    <location>
        <begin position="69"/>
        <end position="91"/>
    </location>
</feature>
<feature type="transmembrane region" description="Helical" evidence="7">
    <location>
        <begin position="315"/>
        <end position="333"/>
    </location>
</feature>
<reference evidence="10" key="1">
    <citation type="journal article" date="2019" name="Int. J. Syst. Evol. Microbiol.">
        <title>The Global Catalogue of Microorganisms (GCM) 10K type strain sequencing project: providing services to taxonomists for standard genome sequencing and annotation.</title>
        <authorList>
            <consortium name="The Broad Institute Genomics Platform"/>
            <consortium name="The Broad Institute Genome Sequencing Center for Infectious Disease"/>
            <person name="Wu L."/>
            <person name="Ma J."/>
        </authorList>
    </citation>
    <scope>NUCLEOTIDE SEQUENCE [LARGE SCALE GENOMIC DNA]</scope>
    <source>
        <strain evidence="10">CGMCC 1.16455</strain>
    </source>
</reference>
<keyword evidence="5 7" id="KW-0472">Membrane</keyword>